<evidence type="ECO:0000313" key="4">
    <source>
        <dbReference type="Proteomes" id="UP000186917"/>
    </source>
</evidence>
<keyword evidence="1" id="KW-0812">Transmembrane</keyword>
<dbReference type="KEGG" id="fln:FLA_4089"/>
<feature type="transmembrane region" description="Helical" evidence="1">
    <location>
        <begin position="12"/>
        <end position="30"/>
    </location>
</feature>
<organism evidence="3 4">
    <name type="scientific">Filimonas lacunae</name>
    <dbReference type="NCBI Taxonomy" id="477680"/>
    <lineage>
        <taxon>Bacteria</taxon>
        <taxon>Pseudomonadati</taxon>
        <taxon>Bacteroidota</taxon>
        <taxon>Chitinophagia</taxon>
        <taxon>Chitinophagales</taxon>
        <taxon>Chitinophagaceae</taxon>
        <taxon>Filimonas</taxon>
    </lineage>
</organism>
<dbReference type="EMBL" id="FTOR01000003">
    <property type="protein sequence ID" value="SIT08666.1"/>
    <property type="molecule type" value="Genomic_DNA"/>
</dbReference>
<proteinExistence type="predicted"/>
<dbReference type="SUPFAM" id="SSF55874">
    <property type="entry name" value="ATPase domain of HSP90 chaperone/DNA topoisomerase II/histidine kinase"/>
    <property type="match status" value="1"/>
</dbReference>
<feature type="domain" description="Signal transduction histidine kinase internal region" evidence="2">
    <location>
        <begin position="155"/>
        <end position="234"/>
    </location>
</feature>
<dbReference type="PANTHER" id="PTHR34220:SF7">
    <property type="entry name" value="SENSOR HISTIDINE KINASE YPDA"/>
    <property type="match status" value="1"/>
</dbReference>
<dbReference type="PANTHER" id="PTHR34220">
    <property type="entry name" value="SENSOR HISTIDINE KINASE YPDA"/>
    <property type="match status" value="1"/>
</dbReference>
<protein>
    <submittedName>
        <fullName evidence="3">Histidine kinase</fullName>
    </submittedName>
</protein>
<dbReference type="STRING" id="477680.SAMN05421788_103395"/>
<keyword evidence="1" id="KW-1133">Transmembrane helix</keyword>
<name>A0A173MKQ5_9BACT</name>
<keyword evidence="4" id="KW-1185">Reference proteome</keyword>
<reference evidence="4" key="1">
    <citation type="submission" date="2017-01" db="EMBL/GenBank/DDBJ databases">
        <authorList>
            <person name="Varghese N."/>
            <person name="Submissions S."/>
        </authorList>
    </citation>
    <scope>NUCLEOTIDE SEQUENCE [LARGE SCALE GENOMIC DNA]</scope>
    <source>
        <strain evidence="4">DSM 21054</strain>
    </source>
</reference>
<dbReference type="InterPro" id="IPR050640">
    <property type="entry name" value="Bact_2-comp_sensor_kinase"/>
</dbReference>
<keyword evidence="1" id="KW-0472">Membrane</keyword>
<evidence type="ECO:0000259" key="2">
    <source>
        <dbReference type="Pfam" id="PF06580"/>
    </source>
</evidence>
<feature type="transmembrane region" description="Helical" evidence="1">
    <location>
        <begin position="36"/>
        <end position="59"/>
    </location>
</feature>
<evidence type="ECO:0000256" key="1">
    <source>
        <dbReference type="SAM" id="Phobius"/>
    </source>
</evidence>
<dbReference type="AlphaFoldDB" id="A0A173MKQ5"/>
<dbReference type="Proteomes" id="UP000186917">
    <property type="component" value="Unassembled WGS sequence"/>
</dbReference>
<dbReference type="InterPro" id="IPR010559">
    <property type="entry name" value="Sig_transdc_His_kin_internal"/>
</dbReference>
<keyword evidence="3" id="KW-0418">Kinase</keyword>
<dbReference type="GO" id="GO:0016020">
    <property type="term" value="C:membrane"/>
    <property type="evidence" value="ECO:0007669"/>
    <property type="project" value="InterPro"/>
</dbReference>
<dbReference type="Pfam" id="PF06580">
    <property type="entry name" value="His_kinase"/>
    <property type="match status" value="1"/>
</dbReference>
<keyword evidence="3" id="KW-0808">Transferase</keyword>
<gene>
    <name evidence="3" type="ORF">SAMN05421788_103395</name>
</gene>
<dbReference type="GO" id="GO:0000155">
    <property type="term" value="F:phosphorelay sensor kinase activity"/>
    <property type="evidence" value="ECO:0007669"/>
    <property type="project" value="InterPro"/>
</dbReference>
<sequence length="346" mass="39652">MKTALSDSSFYRSFFKWWLVCAVIHVAVVYKDNFGLMLPITDSLISNNLLAGSCLLIINNMRYYLPRNEKYWYILVISVVLGVVCMLLTQWLLVLVGYNNPEYVAFVKASAPLRFAFDSLLVGFIAMFGLLWYTQQEQTLTARRQADAEKLTREAELFKLREQLQPHFLFNSLNSISALTRTEPEKARHMIQQLSDFLRGTLRKDGKQWVVLQEELADLELYLEIEKVRFGHRLQTCVECTEEAMTLQVPALLLQPVVENAIKFGLYDTTEGVEIVLKAYKENDKLFITVSNPFDPETSVGGKGTGFGLASIQRRLFLLFARTDLIQTHTDNTIFTTTLIIPQIHD</sequence>
<dbReference type="RefSeq" id="WP_197705810.1">
    <property type="nucleotide sequence ID" value="NZ_AP017422.1"/>
</dbReference>
<dbReference type="Gene3D" id="3.30.565.10">
    <property type="entry name" value="Histidine kinase-like ATPase, C-terminal domain"/>
    <property type="match status" value="1"/>
</dbReference>
<feature type="transmembrane region" description="Helical" evidence="1">
    <location>
        <begin position="71"/>
        <end position="93"/>
    </location>
</feature>
<dbReference type="InterPro" id="IPR036890">
    <property type="entry name" value="HATPase_C_sf"/>
</dbReference>
<accession>A0A173MKQ5</accession>
<feature type="transmembrane region" description="Helical" evidence="1">
    <location>
        <begin position="113"/>
        <end position="134"/>
    </location>
</feature>
<evidence type="ECO:0000313" key="3">
    <source>
        <dbReference type="EMBL" id="SIT08666.1"/>
    </source>
</evidence>